<proteinExistence type="predicted"/>
<evidence type="ECO:0000256" key="4">
    <source>
        <dbReference type="PROSITE-ProRule" id="PRU00335"/>
    </source>
</evidence>
<protein>
    <submittedName>
        <fullName evidence="6">TetR family transcriptional regulator</fullName>
    </submittedName>
</protein>
<feature type="DNA-binding region" description="H-T-H motif" evidence="4">
    <location>
        <begin position="37"/>
        <end position="56"/>
    </location>
</feature>
<evidence type="ECO:0000313" key="7">
    <source>
        <dbReference type="Proteomes" id="UP001330812"/>
    </source>
</evidence>
<name>A0ABZ1I4W9_9PSEU</name>
<dbReference type="SUPFAM" id="SSF48498">
    <property type="entry name" value="Tetracyclin repressor-like, C-terminal domain"/>
    <property type="match status" value="1"/>
</dbReference>
<dbReference type="PANTHER" id="PTHR30055">
    <property type="entry name" value="HTH-TYPE TRANSCRIPTIONAL REGULATOR RUTR"/>
    <property type="match status" value="1"/>
</dbReference>
<feature type="domain" description="HTH tetR-type" evidence="5">
    <location>
        <begin position="15"/>
        <end position="74"/>
    </location>
</feature>
<dbReference type="Pfam" id="PF00440">
    <property type="entry name" value="TetR_N"/>
    <property type="match status" value="1"/>
</dbReference>
<dbReference type="SUPFAM" id="SSF46689">
    <property type="entry name" value="Homeodomain-like"/>
    <property type="match status" value="1"/>
</dbReference>
<dbReference type="Gene3D" id="1.10.357.10">
    <property type="entry name" value="Tetracycline Repressor, domain 2"/>
    <property type="match status" value="1"/>
</dbReference>
<gene>
    <name evidence="6" type="ORF">VSH64_41635</name>
</gene>
<dbReference type="PRINTS" id="PR00455">
    <property type="entry name" value="HTHTETR"/>
</dbReference>
<keyword evidence="1" id="KW-0805">Transcription regulation</keyword>
<dbReference type="RefSeq" id="WP_326568209.1">
    <property type="nucleotide sequence ID" value="NZ_CP142149.1"/>
</dbReference>
<reference evidence="6 7" key="1">
    <citation type="journal article" date="2015" name="Int. J. Syst. Evol. Microbiol.">
        <title>Amycolatopsis rhabdoformis sp. nov., an actinomycete isolated from a tropical forest soil.</title>
        <authorList>
            <person name="Souza W.R."/>
            <person name="Silva R.E."/>
            <person name="Goodfellow M."/>
            <person name="Busarakam K."/>
            <person name="Figueiro F.S."/>
            <person name="Ferreira D."/>
            <person name="Rodrigues-Filho E."/>
            <person name="Moraes L.A.B."/>
            <person name="Zucchi T.D."/>
        </authorList>
    </citation>
    <scope>NUCLEOTIDE SEQUENCE [LARGE SCALE GENOMIC DNA]</scope>
    <source>
        <strain evidence="6 7">NCIMB 14900</strain>
    </source>
</reference>
<keyword evidence="2 4" id="KW-0238">DNA-binding</keyword>
<dbReference type="EMBL" id="CP142149">
    <property type="protein sequence ID" value="WSE29244.1"/>
    <property type="molecule type" value="Genomic_DNA"/>
</dbReference>
<evidence type="ECO:0000256" key="3">
    <source>
        <dbReference type="ARBA" id="ARBA00023163"/>
    </source>
</evidence>
<dbReference type="InterPro" id="IPR036271">
    <property type="entry name" value="Tet_transcr_reg_TetR-rel_C_sf"/>
</dbReference>
<organism evidence="6 7">
    <name type="scientific">Amycolatopsis rhabdoformis</name>
    <dbReference type="NCBI Taxonomy" id="1448059"/>
    <lineage>
        <taxon>Bacteria</taxon>
        <taxon>Bacillati</taxon>
        <taxon>Actinomycetota</taxon>
        <taxon>Actinomycetes</taxon>
        <taxon>Pseudonocardiales</taxon>
        <taxon>Pseudonocardiaceae</taxon>
        <taxon>Amycolatopsis</taxon>
    </lineage>
</organism>
<dbReference type="InterPro" id="IPR009057">
    <property type="entry name" value="Homeodomain-like_sf"/>
</dbReference>
<dbReference type="Pfam" id="PF21597">
    <property type="entry name" value="TetR_C_43"/>
    <property type="match status" value="1"/>
</dbReference>
<dbReference type="Proteomes" id="UP001330812">
    <property type="component" value="Chromosome"/>
</dbReference>
<dbReference type="InterPro" id="IPR050109">
    <property type="entry name" value="HTH-type_TetR-like_transc_reg"/>
</dbReference>
<evidence type="ECO:0000256" key="2">
    <source>
        <dbReference type="ARBA" id="ARBA00023125"/>
    </source>
</evidence>
<dbReference type="InterPro" id="IPR001647">
    <property type="entry name" value="HTH_TetR"/>
</dbReference>
<evidence type="ECO:0000256" key="1">
    <source>
        <dbReference type="ARBA" id="ARBA00023015"/>
    </source>
</evidence>
<keyword evidence="7" id="KW-1185">Reference proteome</keyword>
<evidence type="ECO:0000313" key="6">
    <source>
        <dbReference type="EMBL" id="WSE29244.1"/>
    </source>
</evidence>
<evidence type="ECO:0000259" key="5">
    <source>
        <dbReference type="PROSITE" id="PS50977"/>
    </source>
</evidence>
<dbReference type="PANTHER" id="PTHR30055:SF234">
    <property type="entry name" value="HTH-TYPE TRANSCRIPTIONAL REGULATOR BETI"/>
    <property type="match status" value="1"/>
</dbReference>
<dbReference type="PROSITE" id="PS50977">
    <property type="entry name" value="HTH_TETR_2"/>
    <property type="match status" value="1"/>
</dbReference>
<keyword evidence="3" id="KW-0804">Transcription</keyword>
<sequence>MGTPPAKPGLRADAESNRERIVEAARRVFAEQGLNVALREVADEAGVGIATLYRRFPTRADLIAGVFTEKMTIYAESVETALADPDPWHGFCGYLETLCAMQAEDQGFTHVLTLSFPTAKAFEAQRRRAYQNFSRLIEKAQEAGRLRPDFVAEDLIMLLMANAGVLTATAQSAPNTWRRFLAYLIESFDTATTTAALPAPPSARAMFRAMRQAR</sequence>
<dbReference type="InterPro" id="IPR049445">
    <property type="entry name" value="TetR_SbtR-like_C"/>
</dbReference>
<accession>A0ABZ1I4W9</accession>